<reference evidence="2 3" key="1">
    <citation type="submission" date="2015-07" db="EMBL/GenBank/DDBJ databases">
        <title>Genome sequence of Ornatilinea apprima DSM 23815.</title>
        <authorList>
            <person name="Hemp J."/>
            <person name="Ward L.M."/>
            <person name="Pace L.A."/>
            <person name="Fischer W.W."/>
        </authorList>
    </citation>
    <scope>NUCLEOTIDE SEQUENCE [LARGE SCALE GENOMIC DNA]</scope>
    <source>
        <strain evidence="2 3">P3M-1</strain>
    </source>
</reference>
<keyword evidence="3" id="KW-1185">Reference proteome</keyword>
<proteinExistence type="predicted"/>
<evidence type="ECO:0000313" key="2">
    <source>
        <dbReference type="EMBL" id="KPL79203.1"/>
    </source>
</evidence>
<organism evidence="2 3">
    <name type="scientific">Ornatilinea apprima</name>
    <dbReference type="NCBI Taxonomy" id="1134406"/>
    <lineage>
        <taxon>Bacteria</taxon>
        <taxon>Bacillati</taxon>
        <taxon>Chloroflexota</taxon>
        <taxon>Anaerolineae</taxon>
        <taxon>Anaerolineales</taxon>
        <taxon>Anaerolineaceae</taxon>
        <taxon>Ornatilinea</taxon>
    </lineage>
</organism>
<dbReference type="InterPro" id="IPR052193">
    <property type="entry name" value="Peptidase_C59"/>
</dbReference>
<dbReference type="Pfam" id="PF03417">
    <property type="entry name" value="AAT"/>
    <property type="match status" value="1"/>
</dbReference>
<dbReference type="InterPro" id="IPR029055">
    <property type="entry name" value="Ntn_hydrolases_N"/>
</dbReference>
<comment type="caution">
    <text evidence="2">The sequence shown here is derived from an EMBL/GenBank/DDBJ whole genome shotgun (WGS) entry which is preliminary data.</text>
</comment>
<dbReference type="AlphaFoldDB" id="A0A0P6XHC0"/>
<evidence type="ECO:0000313" key="3">
    <source>
        <dbReference type="Proteomes" id="UP000050417"/>
    </source>
</evidence>
<gene>
    <name evidence="2" type="ORF">ADN00_05000</name>
</gene>
<dbReference type="PANTHER" id="PTHR35527:SF2">
    <property type="entry name" value="HYDROLASE"/>
    <property type="match status" value="1"/>
</dbReference>
<accession>A0A0P6XHC0</accession>
<dbReference type="STRING" id="1134406.ADN00_05000"/>
<evidence type="ECO:0000259" key="1">
    <source>
        <dbReference type="Pfam" id="PF03417"/>
    </source>
</evidence>
<dbReference type="PANTHER" id="PTHR35527">
    <property type="entry name" value="CHOLOYLGLYCINE HYDROLASE"/>
    <property type="match status" value="1"/>
</dbReference>
<dbReference type="SUPFAM" id="SSF56235">
    <property type="entry name" value="N-terminal nucleophile aminohydrolases (Ntn hydrolases)"/>
    <property type="match status" value="1"/>
</dbReference>
<dbReference type="EMBL" id="LGCL01000015">
    <property type="protein sequence ID" value="KPL79203.1"/>
    <property type="molecule type" value="Genomic_DNA"/>
</dbReference>
<protein>
    <recommendedName>
        <fullName evidence="1">Peptidase C45 hydrolase domain-containing protein</fullName>
    </recommendedName>
</protein>
<dbReference type="Proteomes" id="UP000050417">
    <property type="component" value="Unassembled WGS sequence"/>
</dbReference>
<dbReference type="InterPro" id="IPR005079">
    <property type="entry name" value="Peptidase_C45_hydrolase"/>
</dbReference>
<dbReference type="Gene3D" id="3.60.60.10">
    <property type="entry name" value="Penicillin V Acylase, Chain A"/>
    <property type="match status" value="1"/>
</dbReference>
<name>A0A0P6XHC0_9CHLR</name>
<sequence>MVMAGVIAACVWAFQPLATLLSLRKLNDYPLYRLDYYGDMQSNLAKAEALEHFFASWEQAIASQPQAGFACSLFFSAADPADMQYGRNFDWQYSPALVVVVHQPGGSTSISIANPQWMGFSVQRAAHLDQLPLVERLPLLASPALLTDGMNNRGLVVGMAAVPERGELFDAQKPTLDSLMAMRALLDTTASVPEAVELLAAHNIDMGSGPSIHYLIADSSGQSALVEITADGFFQSAPNGPYQTATNHYFTDPPEQQPACPRLETMNQALQAAGGRLAPGEAMRLLQQVSQANTQWSVVYHNTSGLMEVVMDLRYDQPLTLRLNMR</sequence>
<feature type="domain" description="Peptidase C45 hydrolase" evidence="1">
    <location>
        <begin position="146"/>
        <end position="271"/>
    </location>
</feature>